<keyword evidence="1" id="KW-0812">Transmembrane</keyword>
<dbReference type="RefSeq" id="WP_156441293.1">
    <property type="nucleotide sequence ID" value="NZ_KQ960561.1"/>
</dbReference>
<dbReference type="EMBL" id="LSDL01000127">
    <property type="protein sequence ID" value="KXB75076.1"/>
    <property type="molecule type" value="Genomic_DNA"/>
</dbReference>
<dbReference type="PATRIC" id="fig|419005.5.peg.1907"/>
<sequence length="48" mass="5575">MKQWLEQKNDFYTRLLNEQGETVTNKQAIKANVYALLFMLAIVLVSSL</sequence>
<proteinExistence type="predicted"/>
<evidence type="ECO:0000313" key="3">
    <source>
        <dbReference type="Proteomes" id="UP000070531"/>
    </source>
</evidence>
<dbReference type="STRING" id="419005.HMPREF1860_01905"/>
<keyword evidence="1" id="KW-1133">Transmembrane helix</keyword>
<dbReference type="Proteomes" id="UP000070531">
    <property type="component" value="Unassembled WGS sequence"/>
</dbReference>
<dbReference type="AlphaFoldDB" id="A0A134B585"/>
<organism evidence="2">
    <name type="scientific">Prevotella amnii</name>
    <dbReference type="NCBI Taxonomy" id="419005"/>
    <lineage>
        <taxon>Bacteria</taxon>
        <taxon>Pseudomonadati</taxon>
        <taxon>Bacteroidota</taxon>
        <taxon>Bacteroidia</taxon>
        <taxon>Bacteroidales</taxon>
        <taxon>Prevotellaceae</taxon>
        <taxon>Prevotella</taxon>
    </lineage>
</organism>
<name>A0A134B585_9BACT</name>
<gene>
    <name evidence="2" type="ORF">HMPREF1860_01905</name>
</gene>
<keyword evidence="1" id="KW-0472">Membrane</keyword>
<comment type="caution">
    <text evidence="2">The sequence shown here is derived from an EMBL/GenBank/DDBJ whole genome shotgun (WGS) entry which is preliminary data.</text>
</comment>
<protein>
    <submittedName>
        <fullName evidence="2">Uncharacterized protein</fullName>
    </submittedName>
</protein>
<evidence type="ECO:0000256" key="1">
    <source>
        <dbReference type="SAM" id="Phobius"/>
    </source>
</evidence>
<evidence type="ECO:0000313" key="2">
    <source>
        <dbReference type="EMBL" id="KXB75076.1"/>
    </source>
</evidence>
<feature type="transmembrane region" description="Helical" evidence="1">
    <location>
        <begin position="31"/>
        <end position="47"/>
    </location>
</feature>
<accession>A0A134B585</accession>
<reference evidence="2 3" key="1">
    <citation type="submission" date="2016-01" db="EMBL/GenBank/DDBJ databases">
        <authorList>
            <person name="Oliw E.H."/>
        </authorList>
    </citation>
    <scope>NUCLEOTIDE SEQUENCE [LARGE SCALE GENOMIC DNA]</scope>
    <source>
        <strain evidence="2 3">DNF00307</strain>
    </source>
</reference>